<dbReference type="AlphaFoldDB" id="A0A1G4MAF0"/>
<proteinExistence type="predicted"/>
<evidence type="ECO:0000256" key="1">
    <source>
        <dbReference type="SAM" id="Phobius"/>
    </source>
</evidence>
<accession>A0A1G4MAF0</accession>
<reference evidence="2 3" key="1">
    <citation type="submission" date="2016-03" db="EMBL/GenBank/DDBJ databases">
        <authorList>
            <person name="Devillers H."/>
        </authorList>
    </citation>
    <scope>NUCLEOTIDE SEQUENCE [LARGE SCALE GENOMIC DNA]</scope>
    <source>
        <strain evidence="2">CBS 6772</strain>
    </source>
</reference>
<keyword evidence="3" id="KW-1185">Reference proteome</keyword>
<keyword evidence="1" id="KW-0812">Transmembrane</keyword>
<feature type="transmembrane region" description="Helical" evidence="1">
    <location>
        <begin position="107"/>
        <end position="132"/>
    </location>
</feature>
<dbReference type="GO" id="GO:0030866">
    <property type="term" value="P:cortical actin cytoskeleton organization"/>
    <property type="evidence" value="ECO:0007669"/>
    <property type="project" value="TreeGrafter"/>
</dbReference>
<dbReference type="Pfam" id="PF06687">
    <property type="entry name" value="SUR7"/>
    <property type="match status" value="1"/>
</dbReference>
<feature type="transmembrane region" description="Helical" evidence="1">
    <location>
        <begin position="144"/>
        <end position="166"/>
    </location>
</feature>
<dbReference type="GO" id="GO:0031505">
    <property type="term" value="P:fungal-type cell wall organization"/>
    <property type="evidence" value="ECO:0007669"/>
    <property type="project" value="TreeGrafter"/>
</dbReference>
<protein>
    <submittedName>
        <fullName evidence="2">LAFE_0C11540g1_1</fullName>
    </submittedName>
</protein>
<dbReference type="PANTHER" id="PTHR36414:SF1">
    <property type="entry name" value="PROTEIN SUR7"/>
    <property type="match status" value="1"/>
</dbReference>
<name>A0A1G4MAF0_LACFM</name>
<dbReference type="InterPro" id="IPR009571">
    <property type="entry name" value="SUR7/Rim9-like_fungi"/>
</dbReference>
<evidence type="ECO:0000313" key="2">
    <source>
        <dbReference type="EMBL" id="SCW00767.1"/>
    </source>
</evidence>
<keyword evidence="1" id="KW-1133">Transmembrane helix</keyword>
<organism evidence="2 3">
    <name type="scientific">Lachancea fermentati</name>
    <name type="common">Zygosaccharomyces fermentati</name>
    <dbReference type="NCBI Taxonomy" id="4955"/>
    <lineage>
        <taxon>Eukaryota</taxon>
        <taxon>Fungi</taxon>
        <taxon>Dikarya</taxon>
        <taxon>Ascomycota</taxon>
        <taxon>Saccharomycotina</taxon>
        <taxon>Saccharomycetes</taxon>
        <taxon>Saccharomycetales</taxon>
        <taxon>Saccharomycetaceae</taxon>
        <taxon>Lachancea</taxon>
    </lineage>
</organism>
<dbReference type="OMA" id="AYQSHKE"/>
<dbReference type="GO" id="GO:0045121">
    <property type="term" value="C:membrane raft"/>
    <property type="evidence" value="ECO:0007669"/>
    <property type="project" value="TreeGrafter"/>
</dbReference>
<gene>
    <name evidence="2" type="ORF">LAFE_0C11540G</name>
</gene>
<dbReference type="OrthoDB" id="5419460at2759"/>
<dbReference type="EMBL" id="LT598485">
    <property type="protein sequence ID" value="SCW00767.1"/>
    <property type="molecule type" value="Genomic_DNA"/>
</dbReference>
<evidence type="ECO:0000313" key="3">
    <source>
        <dbReference type="Proteomes" id="UP000190831"/>
    </source>
</evidence>
<dbReference type="GO" id="GO:0005938">
    <property type="term" value="C:cell cortex"/>
    <property type="evidence" value="ECO:0007669"/>
    <property type="project" value="TreeGrafter"/>
</dbReference>
<keyword evidence="1" id="KW-0472">Membrane</keyword>
<dbReference type="GO" id="GO:0006897">
    <property type="term" value="P:endocytosis"/>
    <property type="evidence" value="ECO:0007669"/>
    <property type="project" value="TreeGrafter"/>
</dbReference>
<feature type="transmembrane region" description="Helical" evidence="1">
    <location>
        <begin position="186"/>
        <end position="210"/>
    </location>
</feature>
<dbReference type="Proteomes" id="UP000190831">
    <property type="component" value="Chromosome C"/>
</dbReference>
<dbReference type="PANTHER" id="PTHR36414">
    <property type="entry name" value="PROTEIN SUR7"/>
    <property type="match status" value="1"/>
</dbReference>
<sequence>MGFWSFSNKLVSLLFLAGTTLLLILIVLSGAINDYPVDRFYWVQGDTSNISGAPALSRWTFWGVCDRNSSGSTVCSDLSPAYPISPVDNFGTTVNVPSDFVDNRSTFYYLTRFSFCFFWIALAFIGIAFLLYAISWCSYAFTKVVFILVTVGALVDMAAVSCQTAASVMARNAFHNANLSSDIGASLFGIAWASVACSLYLFFATGASFIKRAYQSHKEFVEMQKYKEQALMYQGKQEALAPTDVAESYGMNEDLEHNQAAVISEPQPQESHHSGIKFFKIRRTQQPGDQESV</sequence>
<dbReference type="GO" id="GO:0032185">
    <property type="term" value="P:septin cytoskeleton organization"/>
    <property type="evidence" value="ECO:0007669"/>
    <property type="project" value="TreeGrafter"/>
</dbReference>
<dbReference type="GO" id="GO:0005886">
    <property type="term" value="C:plasma membrane"/>
    <property type="evidence" value="ECO:0007669"/>
    <property type="project" value="InterPro"/>
</dbReference>
<dbReference type="STRING" id="4955.A0A1G4MAF0"/>